<dbReference type="InterPro" id="IPR011009">
    <property type="entry name" value="Kinase-like_dom_sf"/>
</dbReference>
<protein>
    <recommendedName>
        <fullName evidence="1">non-specific serine/threonine protein kinase</fullName>
        <ecNumber evidence="1">2.7.11.1</ecNumber>
    </recommendedName>
</protein>
<keyword evidence="6" id="KW-0067">ATP-binding</keyword>
<accession>A0A6H5GJ98</accession>
<evidence type="ECO:0000256" key="7">
    <source>
        <dbReference type="ARBA" id="ARBA00047899"/>
    </source>
</evidence>
<comment type="catalytic activity">
    <reaction evidence="7">
        <text>L-threonyl-[protein] + ATP = O-phospho-L-threonyl-[protein] + ADP + H(+)</text>
        <dbReference type="Rhea" id="RHEA:46608"/>
        <dbReference type="Rhea" id="RHEA-COMP:11060"/>
        <dbReference type="Rhea" id="RHEA-COMP:11605"/>
        <dbReference type="ChEBI" id="CHEBI:15378"/>
        <dbReference type="ChEBI" id="CHEBI:30013"/>
        <dbReference type="ChEBI" id="CHEBI:30616"/>
        <dbReference type="ChEBI" id="CHEBI:61977"/>
        <dbReference type="ChEBI" id="CHEBI:456216"/>
        <dbReference type="EC" id="2.7.11.1"/>
    </reaction>
</comment>
<keyword evidence="4" id="KW-0547">Nucleotide-binding</keyword>
<keyword evidence="2" id="KW-0723">Serine/threonine-protein kinase</keyword>
<dbReference type="InterPro" id="IPR000719">
    <property type="entry name" value="Prot_kinase_dom"/>
</dbReference>
<evidence type="ECO:0000259" key="10">
    <source>
        <dbReference type="PROSITE" id="PS50011"/>
    </source>
</evidence>
<dbReference type="GO" id="GO:0005524">
    <property type="term" value="F:ATP binding"/>
    <property type="evidence" value="ECO:0007669"/>
    <property type="project" value="UniProtKB-KW"/>
</dbReference>
<name>A0A6H5GJ98_9HEMI</name>
<evidence type="ECO:0000256" key="9">
    <source>
        <dbReference type="SAM" id="SignalP"/>
    </source>
</evidence>
<dbReference type="Proteomes" id="UP000479000">
    <property type="component" value="Unassembled WGS sequence"/>
</dbReference>
<evidence type="ECO:0000256" key="1">
    <source>
        <dbReference type="ARBA" id="ARBA00012513"/>
    </source>
</evidence>
<evidence type="ECO:0000256" key="2">
    <source>
        <dbReference type="ARBA" id="ARBA00022527"/>
    </source>
</evidence>
<evidence type="ECO:0000256" key="6">
    <source>
        <dbReference type="ARBA" id="ARBA00022840"/>
    </source>
</evidence>
<gene>
    <name evidence="11" type="ORF">NTEN_LOCUS8592</name>
</gene>
<evidence type="ECO:0000313" key="12">
    <source>
        <dbReference type="Proteomes" id="UP000479000"/>
    </source>
</evidence>
<dbReference type="EMBL" id="CADCXU010012969">
    <property type="protein sequence ID" value="CAB0002805.1"/>
    <property type="molecule type" value="Genomic_DNA"/>
</dbReference>
<evidence type="ECO:0000256" key="3">
    <source>
        <dbReference type="ARBA" id="ARBA00022679"/>
    </source>
</evidence>
<dbReference type="EC" id="2.7.11.1" evidence="1"/>
<comment type="catalytic activity">
    <reaction evidence="8">
        <text>L-seryl-[protein] + ATP = O-phospho-L-seryl-[protein] + ADP + H(+)</text>
        <dbReference type="Rhea" id="RHEA:17989"/>
        <dbReference type="Rhea" id="RHEA-COMP:9863"/>
        <dbReference type="Rhea" id="RHEA-COMP:11604"/>
        <dbReference type="ChEBI" id="CHEBI:15378"/>
        <dbReference type="ChEBI" id="CHEBI:29999"/>
        <dbReference type="ChEBI" id="CHEBI:30616"/>
        <dbReference type="ChEBI" id="CHEBI:83421"/>
        <dbReference type="ChEBI" id="CHEBI:456216"/>
        <dbReference type="EC" id="2.7.11.1"/>
    </reaction>
</comment>
<evidence type="ECO:0000313" key="11">
    <source>
        <dbReference type="EMBL" id="CAB0002805.1"/>
    </source>
</evidence>
<dbReference type="PANTHER" id="PTHR44899:SF3">
    <property type="entry name" value="SERINE_THREONINE-PROTEIN KINASE NEK1"/>
    <property type="match status" value="1"/>
</dbReference>
<reference evidence="11 12" key="1">
    <citation type="submission" date="2020-02" db="EMBL/GenBank/DDBJ databases">
        <authorList>
            <person name="Ferguson B K."/>
        </authorList>
    </citation>
    <scope>NUCLEOTIDE SEQUENCE [LARGE SCALE GENOMIC DNA]</scope>
</reference>
<dbReference type="GO" id="GO:0004674">
    <property type="term" value="F:protein serine/threonine kinase activity"/>
    <property type="evidence" value="ECO:0007669"/>
    <property type="project" value="UniProtKB-KW"/>
</dbReference>
<keyword evidence="12" id="KW-1185">Reference proteome</keyword>
<sequence length="213" mass="23476">MWALGCLLHHLLSLRRPFGSAGSIAQLLVSILTGPPPPLPRSFSKPLEGLIFSLLSSEPSARPKSSALLSHPLLALHVHRIHLGFSLDGCRPQDREIWNRTHCVVPIHELFSDPDKMEPALKINEFVPERRSSHFEFSTFKVKSLPSSSISITFSSRDMSQAGSACQRCLTLRRVPDDIFPGCNESLVSPRRQKSPGTRGARLMQGCSAYAGV</sequence>
<dbReference type="SUPFAM" id="SSF56112">
    <property type="entry name" value="Protein kinase-like (PK-like)"/>
    <property type="match status" value="1"/>
</dbReference>
<dbReference type="AlphaFoldDB" id="A0A6H5GJ98"/>
<dbReference type="PANTHER" id="PTHR44899">
    <property type="entry name" value="CAMK FAMILY PROTEIN KINASE"/>
    <property type="match status" value="1"/>
</dbReference>
<dbReference type="Gene3D" id="1.10.510.10">
    <property type="entry name" value="Transferase(Phosphotransferase) domain 1"/>
    <property type="match status" value="1"/>
</dbReference>
<keyword evidence="9" id="KW-0732">Signal</keyword>
<keyword evidence="3" id="KW-0808">Transferase</keyword>
<proteinExistence type="predicted"/>
<evidence type="ECO:0000256" key="8">
    <source>
        <dbReference type="ARBA" id="ARBA00048679"/>
    </source>
</evidence>
<feature type="signal peptide" evidence="9">
    <location>
        <begin position="1"/>
        <end position="21"/>
    </location>
</feature>
<feature type="chain" id="PRO_5026071846" description="non-specific serine/threonine protein kinase" evidence="9">
    <location>
        <begin position="22"/>
        <end position="213"/>
    </location>
</feature>
<feature type="domain" description="Protein kinase" evidence="10">
    <location>
        <begin position="1"/>
        <end position="74"/>
    </location>
</feature>
<dbReference type="PROSITE" id="PS50011">
    <property type="entry name" value="PROTEIN_KINASE_DOM"/>
    <property type="match status" value="1"/>
</dbReference>
<dbReference type="InterPro" id="IPR051131">
    <property type="entry name" value="NEK_Ser/Thr_kinase_NIMA"/>
</dbReference>
<evidence type="ECO:0000256" key="4">
    <source>
        <dbReference type="ARBA" id="ARBA00022741"/>
    </source>
</evidence>
<evidence type="ECO:0000256" key="5">
    <source>
        <dbReference type="ARBA" id="ARBA00022777"/>
    </source>
</evidence>
<keyword evidence="5" id="KW-0418">Kinase</keyword>
<organism evidence="11 12">
    <name type="scientific">Nesidiocoris tenuis</name>
    <dbReference type="NCBI Taxonomy" id="355587"/>
    <lineage>
        <taxon>Eukaryota</taxon>
        <taxon>Metazoa</taxon>
        <taxon>Ecdysozoa</taxon>
        <taxon>Arthropoda</taxon>
        <taxon>Hexapoda</taxon>
        <taxon>Insecta</taxon>
        <taxon>Pterygota</taxon>
        <taxon>Neoptera</taxon>
        <taxon>Paraneoptera</taxon>
        <taxon>Hemiptera</taxon>
        <taxon>Heteroptera</taxon>
        <taxon>Panheteroptera</taxon>
        <taxon>Cimicomorpha</taxon>
        <taxon>Miridae</taxon>
        <taxon>Dicyphina</taxon>
        <taxon>Nesidiocoris</taxon>
    </lineage>
</organism>